<dbReference type="OrthoDB" id="9809429at2"/>
<dbReference type="GO" id="GO:0004807">
    <property type="term" value="F:triose-phosphate isomerase activity"/>
    <property type="evidence" value="ECO:0007669"/>
    <property type="project" value="UniProtKB-UniRule"/>
</dbReference>
<dbReference type="PROSITE" id="PS00171">
    <property type="entry name" value="TIM_1"/>
    <property type="match status" value="1"/>
</dbReference>
<dbReference type="PANTHER" id="PTHR21139">
    <property type="entry name" value="TRIOSEPHOSPHATE ISOMERASE"/>
    <property type="match status" value="1"/>
</dbReference>
<keyword evidence="5 8" id="KW-0963">Cytoplasm</keyword>
<dbReference type="UniPathway" id="UPA01066"/>
<gene>
    <name evidence="8" type="primary">tpiA</name>
    <name evidence="10" type="ORF">ATO10_08557</name>
</gene>
<organism evidence="10 11">
    <name type="scientific">Actibacterium atlanticum</name>
    <dbReference type="NCBI Taxonomy" id="1461693"/>
    <lineage>
        <taxon>Bacteria</taxon>
        <taxon>Pseudomonadati</taxon>
        <taxon>Pseudomonadota</taxon>
        <taxon>Alphaproteobacteria</taxon>
        <taxon>Rhodobacterales</taxon>
        <taxon>Roseobacteraceae</taxon>
        <taxon>Actibacterium</taxon>
    </lineage>
</organism>
<dbReference type="GO" id="GO:0005829">
    <property type="term" value="C:cytosol"/>
    <property type="evidence" value="ECO:0007669"/>
    <property type="project" value="TreeGrafter"/>
</dbReference>
<feature type="active site" description="Electrophile" evidence="8">
    <location>
        <position position="90"/>
    </location>
</feature>
<comment type="catalytic activity">
    <reaction evidence="1">
        <text>L-erythrulose 1-phosphate = D-erythrulose 4-phosphate</text>
        <dbReference type="Rhea" id="RHEA:49588"/>
        <dbReference type="ChEBI" id="CHEBI:58002"/>
        <dbReference type="ChEBI" id="CHEBI:90796"/>
        <dbReference type="EC" id="5.3.1.33"/>
    </reaction>
</comment>
<protein>
    <recommendedName>
        <fullName evidence="8 9">Triosephosphate isomerase</fullName>
        <shortName evidence="8">TIM</shortName>
        <shortName evidence="8">TPI</shortName>
        <ecNumber evidence="8 9">5.3.1.1</ecNumber>
    </recommendedName>
    <alternativeName>
        <fullName evidence="8">Triose-phosphate isomerase</fullName>
    </alternativeName>
</protein>
<evidence type="ECO:0000256" key="8">
    <source>
        <dbReference type="HAMAP-Rule" id="MF_00147"/>
    </source>
</evidence>
<evidence type="ECO:0000256" key="9">
    <source>
        <dbReference type="RuleBase" id="RU363013"/>
    </source>
</evidence>
<dbReference type="Pfam" id="PF00121">
    <property type="entry name" value="TIM"/>
    <property type="match status" value="1"/>
</dbReference>
<dbReference type="RefSeq" id="WP_035250388.1">
    <property type="nucleotide sequence ID" value="NZ_AQQY01000004.1"/>
</dbReference>
<dbReference type="Gene3D" id="3.20.20.70">
    <property type="entry name" value="Aldolase class I"/>
    <property type="match status" value="1"/>
</dbReference>
<dbReference type="HAMAP" id="MF_00147_B">
    <property type="entry name" value="TIM_B"/>
    <property type="match status" value="1"/>
</dbReference>
<evidence type="ECO:0000256" key="2">
    <source>
        <dbReference type="ARBA" id="ARBA00004939"/>
    </source>
</evidence>
<comment type="pathway">
    <text evidence="8 9">Carbohydrate degradation; glycolysis; D-glyceraldehyde 3-phosphate from glycerone phosphate: step 1/1.</text>
</comment>
<dbReference type="GO" id="GO:0006094">
    <property type="term" value="P:gluconeogenesis"/>
    <property type="evidence" value="ECO:0007669"/>
    <property type="project" value="UniProtKB-UniRule"/>
</dbReference>
<dbReference type="InterPro" id="IPR020861">
    <property type="entry name" value="Triosephosphate_isomerase_AS"/>
</dbReference>
<comment type="subcellular location">
    <subcellularLocation>
        <location evidence="8 9">Cytoplasm</location>
    </subcellularLocation>
</comment>
<comment type="similarity">
    <text evidence="3 8 9">Belongs to the triosephosphate isomerase family.</text>
</comment>
<dbReference type="CDD" id="cd00311">
    <property type="entry name" value="TIM"/>
    <property type="match status" value="1"/>
</dbReference>
<dbReference type="InterPro" id="IPR022896">
    <property type="entry name" value="TrioseP_Isoase_bac/euk"/>
</dbReference>
<dbReference type="Proteomes" id="UP000024836">
    <property type="component" value="Unassembled WGS sequence"/>
</dbReference>
<dbReference type="UniPathway" id="UPA00109">
    <property type="reaction ID" value="UER00189"/>
</dbReference>
<evidence type="ECO:0000256" key="6">
    <source>
        <dbReference type="ARBA" id="ARBA00023152"/>
    </source>
</evidence>
<reference evidence="10 11" key="1">
    <citation type="submission" date="2013-04" db="EMBL/GenBank/DDBJ databases">
        <title>Shimia sp. 22II-S11-Z10 Genome Sequencing.</title>
        <authorList>
            <person name="Lai Q."/>
            <person name="Li G."/>
            <person name="Shao Z."/>
        </authorList>
    </citation>
    <scope>NUCLEOTIDE SEQUENCE [LARGE SCALE GENOMIC DNA]</scope>
    <source>
        <strain evidence="11">22II-S11-Z10</strain>
    </source>
</reference>
<feature type="active site" description="Proton acceptor" evidence="8">
    <location>
        <position position="160"/>
    </location>
</feature>
<dbReference type="GO" id="GO:0046166">
    <property type="term" value="P:glyceraldehyde-3-phosphate biosynthetic process"/>
    <property type="evidence" value="ECO:0007669"/>
    <property type="project" value="TreeGrafter"/>
</dbReference>
<dbReference type="InterPro" id="IPR013785">
    <property type="entry name" value="Aldolase_TIM"/>
</dbReference>
<feature type="binding site" evidence="8">
    <location>
        <position position="166"/>
    </location>
    <ligand>
        <name>substrate</name>
    </ligand>
</feature>
<feature type="binding site" evidence="8">
    <location>
        <begin position="224"/>
        <end position="225"/>
    </location>
    <ligand>
        <name>substrate</name>
    </ligand>
</feature>
<dbReference type="GO" id="GO:0019563">
    <property type="term" value="P:glycerol catabolic process"/>
    <property type="evidence" value="ECO:0007669"/>
    <property type="project" value="TreeGrafter"/>
</dbReference>
<dbReference type="EC" id="5.3.1.1" evidence="8 9"/>
<proteinExistence type="inferred from homology"/>
<accession>A0A058ZNM7</accession>
<dbReference type="AlphaFoldDB" id="A0A058ZNM7"/>
<dbReference type="UniPathway" id="UPA00138"/>
<dbReference type="PANTHER" id="PTHR21139:SF42">
    <property type="entry name" value="TRIOSEPHOSPHATE ISOMERASE"/>
    <property type="match status" value="1"/>
</dbReference>
<comment type="pathway">
    <text evidence="2">Carbohydrate metabolism; erythritol degradation.</text>
</comment>
<keyword evidence="11" id="KW-1185">Reference proteome</keyword>
<comment type="pathway">
    <text evidence="8 9">Carbohydrate biosynthesis; gluconeogenesis.</text>
</comment>
<comment type="subunit">
    <text evidence="8 9">Homodimer.</text>
</comment>
<evidence type="ECO:0000313" key="10">
    <source>
        <dbReference type="EMBL" id="KCV82426.1"/>
    </source>
</evidence>
<evidence type="ECO:0000256" key="4">
    <source>
        <dbReference type="ARBA" id="ARBA00022432"/>
    </source>
</evidence>
<feature type="binding site" evidence="8">
    <location>
        <begin position="8"/>
        <end position="10"/>
    </location>
    <ligand>
        <name>substrate</name>
    </ligand>
</feature>
<sequence>MKKTVVGNWKMNGSGSLLSELAKLSGERRTQDVDVVVCPPSVYLKDAAAQVGEILVGGQDCSEEVSGAFTGDISAKMIRDCGAMYVLAGHSERRMNHSETNETVARKVAAAQAEGLTPILCIGETKEERLVGATLAVLHDQLAPCLDADVDLEDLIIAYEPIWSIGTGNAASVQDIFEIMSWIKDWLCKQGQMDQTTCLYGGSVKASNAFEVLSLSVVDGVLVGGASLNPIEFAVIVDEAGRASGAFERKQERQH</sequence>
<evidence type="ECO:0000256" key="7">
    <source>
        <dbReference type="ARBA" id="ARBA00023235"/>
    </source>
</evidence>
<evidence type="ECO:0000256" key="1">
    <source>
        <dbReference type="ARBA" id="ARBA00000148"/>
    </source>
</evidence>
<dbReference type="NCBIfam" id="TIGR00419">
    <property type="entry name" value="tim"/>
    <property type="match status" value="1"/>
</dbReference>
<name>A0A058ZNM7_9RHOB</name>
<dbReference type="InterPro" id="IPR035990">
    <property type="entry name" value="TIM_sf"/>
</dbReference>
<evidence type="ECO:0000256" key="5">
    <source>
        <dbReference type="ARBA" id="ARBA00022490"/>
    </source>
</evidence>
<dbReference type="PATRIC" id="fig|1461693.3.peg.1739"/>
<comment type="catalytic activity">
    <reaction evidence="8 9">
        <text>D-glyceraldehyde 3-phosphate = dihydroxyacetone phosphate</text>
        <dbReference type="Rhea" id="RHEA:18585"/>
        <dbReference type="ChEBI" id="CHEBI:57642"/>
        <dbReference type="ChEBI" id="CHEBI:59776"/>
        <dbReference type="EC" id="5.3.1.1"/>
    </reaction>
</comment>
<dbReference type="eggNOG" id="COG0149">
    <property type="taxonomic scope" value="Bacteria"/>
</dbReference>
<dbReference type="GO" id="GO:0006096">
    <property type="term" value="P:glycolytic process"/>
    <property type="evidence" value="ECO:0007669"/>
    <property type="project" value="UniProtKB-UniRule"/>
</dbReference>
<comment type="caution">
    <text evidence="10">The sequence shown here is derived from an EMBL/GenBank/DDBJ whole genome shotgun (WGS) entry which is preliminary data.</text>
</comment>
<evidence type="ECO:0000313" key="11">
    <source>
        <dbReference type="Proteomes" id="UP000024836"/>
    </source>
</evidence>
<dbReference type="PROSITE" id="PS51440">
    <property type="entry name" value="TIM_2"/>
    <property type="match status" value="1"/>
</dbReference>
<dbReference type="InterPro" id="IPR000652">
    <property type="entry name" value="Triosephosphate_isomerase"/>
</dbReference>
<dbReference type="EMBL" id="AQQY01000004">
    <property type="protein sequence ID" value="KCV82426.1"/>
    <property type="molecule type" value="Genomic_DNA"/>
</dbReference>
<keyword evidence="4 8" id="KW-0312">Gluconeogenesis</keyword>
<dbReference type="STRING" id="1461693.ATO10_08557"/>
<comment type="function">
    <text evidence="8">Involved in the gluconeogenesis. Catalyzes stereospecifically the conversion of dihydroxyacetone phosphate (DHAP) to D-glyceraldehyde-3-phosphate (G3P).</text>
</comment>
<feature type="binding site" evidence="8">
    <location>
        <position position="203"/>
    </location>
    <ligand>
        <name>substrate</name>
    </ligand>
</feature>
<keyword evidence="6 8" id="KW-0324">Glycolysis</keyword>
<dbReference type="SUPFAM" id="SSF51351">
    <property type="entry name" value="Triosephosphate isomerase (TIM)"/>
    <property type="match status" value="1"/>
</dbReference>
<keyword evidence="7 8" id="KW-0413">Isomerase</keyword>
<evidence type="ECO:0000256" key="3">
    <source>
        <dbReference type="ARBA" id="ARBA00007422"/>
    </source>
</evidence>